<evidence type="ECO:0000256" key="2">
    <source>
        <dbReference type="ARBA" id="ARBA00004496"/>
    </source>
</evidence>
<dbReference type="UniPathway" id="UPA00111">
    <property type="reaction ID" value="UER00527"/>
</dbReference>
<keyword evidence="15" id="KW-0406">Ion transport</keyword>
<dbReference type="Gramene" id="Bra023739.1">
    <property type="protein sequence ID" value="Bra023739.1-P"/>
    <property type="gene ID" value="Bra023739"/>
</dbReference>
<keyword evidence="10" id="KW-0060">Ascorbate biosynthesis</keyword>
<keyword evidence="7" id="KW-0813">Transport</keyword>
<evidence type="ECO:0000256" key="5">
    <source>
        <dbReference type="ARBA" id="ARBA00007296"/>
    </source>
</evidence>
<keyword evidence="11 16" id="KW-0479">Metal-binding</keyword>
<evidence type="ECO:0000256" key="4">
    <source>
        <dbReference type="ARBA" id="ARBA00005286"/>
    </source>
</evidence>
<proteinExistence type="inferred from homology"/>
<evidence type="ECO:0000256" key="12">
    <source>
        <dbReference type="ARBA" id="ARBA00022781"/>
    </source>
</evidence>
<organism evidence="20 21">
    <name type="scientific">Brassica campestris</name>
    <name type="common">Field mustard</name>
    <dbReference type="NCBI Taxonomy" id="3711"/>
    <lineage>
        <taxon>Eukaryota</taxon>
        <taxon>Viridiplantae</taxon>
        <taxon>Streptophyta</taxon>
        <taxon>Embryophyta</taxon>
        <taxon>Tracheophyta</taxon>
        <taxon>Spermatophyta</taxon>
        <taxon>Magnoliopsida</taxon>
        <taxon>eudicotyledons</taxon>
        <taxon>Gunneridae</taxon>
        <taxon>Pentapetalae</taxon>
        <taxon>rosids</taxon>
        <taxon>malvids</taxon>
        <taxon>Brassicales</taxon>
        <taxon>Brassicaceae</taxon>
        <taxon>Brassiceae</taxon>
        <taxon>Brassica</taxon>
    </lineage>
</organism>
<evidence type="ECO:0000256" key="8">
    <source>
        <dbReference type="ARBA" id="ARBA00022490"/>
    </source>
</evidence>
<dbReference type="GO" id="GO:0050113">
    <property type="term" value="F:inositol oxygenase activity"/>
    <property type="evidence" value="ECO:0007669"/>
    <property type="project" value="UniProtKB-EC"/>
</dbReference>
<dbReference type="SUPFAM" id="SSF48403">
    <property type="entry name" value="Ankyrin repeat"/>
    <property type="match status" value="1"/>
</dbReference>
<dbReference type="GO" id="GO:0005506">
    <property type="term" value="F:iron ion binding"/>
    <property type="evidence" value="ECO:0007669"/>
    <property type="project" value="InterPro"/>
</dbReference>
<dbReference type="PANTHER" id="PTHR10263">
    <property type="entry name" value="V-TYPE PROTON ATPASE PROTEOLIPID SUBUNIT"/>
    <property type="match status" value="1"/>
</dbReference>
<feature type="compositionally biased region" description="Polar residues" evidence="18">
    <location>
        <begin position="505"/>
        <end position="516"/>
    </location>
</feature>
<evidence type="ECO:0000256" key="9">
    <source>
        <dbReference type="ARBA" id="ARBA00022554"/>
    </source>
</evidence>
<dbReference type="InterPro" id="IPR000245">
    <property type="entry name" value="ATPase_proteolipid_csu"/>
</dbReference>
<dbReference type="InterPro" id="IPR007828">
    <property type="entry name" value="Inositol_oxygenase"/>
</dbReference>
<dbReference type="InterPro" id="IPR036770">
    <property type="entry name" value="Ankyrin_rpt-contain_sf"/>
</dbReference>
<dbReference type="Pfam" id="PF00023">
    <property type="entry name" value="Ank"/>
    <property type="match status" value="1"/>
</dbReference>
<reference evidence="20 21" key="1">
    <citation type="journal article" date="2011" name="Nat. Genet.">
        <title>The genome of the mesopolyploid crop species Brassica rapa.</title>
        <authorList>
            <consortium name="Brassica rapa Genome Sequencing Project Consortium"/>
            <person name="Wang X."/>
            <person name="Wang H."/>
            <person name="Wang J."/>
            <person name="Sun R."/>
            <person name="Wu J."/>
            <person name="Liu S."/>
            <person name="Bai Y."/>
            <person name="Mun J.H."/>
            <person name="Bancroft I."/>
            <person name="Cheng F."/>
            <person name="Huang S."/>
            <person name="Li X."/>
            <person name="Hua W."/>
            <person name="Wang J."/>
            <person name="Wang X."/>
            <person name="Freeling M."/>
            <person name="Pires J.C."/>
            <person name="Paterson A.H."/>
            <person name="Chalhoub B."/>
            <person name="Wang B."/>
            <person name="Hayward A."/>
            <person name="Sharpe A.G."/>
            <person name="Park B.S."/>
            <person name="Weisshaar B."/>
            <person name="Liu B."/>
            <person name="Li B."/>
            <person name="Liu B."/>
            <person name="Tong C."/>
            <person name="Song C."/>
            <person name="Duran C."/>
            <person name="Peng C."/>
            <person name="Geng C."/>
            <person name="Koh C."/>
            <person name="Lin C."/>
            <person name="Edwards D."/>
            <person name="Mu D."/>
            <person name="Shen D."/>
            <person name="Soumpourou E."/>
            <person name="Li F."/>
            <person name="Fraser F."/>
            <person name="Conant G."/>
            <person name="Lassalle G."/>
            <person name="King G.J."/>
            <person name="Bonnema G."/>
            <person name="Tang H."/>
            <person name="Wang H."/>
            <person name="Belcram H."/>
            <person name="Zhou H."/>
            <person name="Hirakawa H."/>
            <person name="Abe H."/>
            <person name="Guo H."/>
            <person name="Wang H."/>
            <person name="Jin H."/>
            <person name="Parkin I.A."/>
            <person name="Batley J."/>
            <person name="Kim J.S."/>
            <person name="Just J."/>
            <person name="Li J."/>
            <person name="Xu J."/>
            <person name="Deng J."/>
            <person name="Kim J.A."/>
            <person name="Li J."/>
            <person name="Yu J."/>
            <person name="Meng J."/>
            <person name="Wang J."/>
            <person name="Min J."/>
            <person name="Poulain J."/>
            <person name="Wang J."/>
            <person name="Hatakeyama K."/>
            <person name="Wu K."/>
            <person name="Wang L."/>
            <person name="Fang L."/>
            <person name="Trick M."/>
            <person name="Links M.G."/>
            <person name="Zhao M."/>
            <person name="Jin M."/>
            <person name="Ramchiary N."/>
            <person name="Drou N."/>
            <person name="Berkman P.J."/>
            <person name="Cai Q."/>
            <person name="Huang Q."/>
            <person name="Li R."/>
            <person name="Tabata S."/>
            <person name="Cheng S."/>
            <person name="Zhang S."/>
            <person name="Zhang S."/>
            <person name="Huang S."/>
            <person name="Sato S."/>
            <person name="Sun S."/>
            <person name="Kwon S.J."/>
            <person name="Choi S.R."/>
            <person name="Lee T.H."/>
            <person name="Fan W."/>
            <person name="Zhao X."/>
            <person name="Tan X."/>
            <person name="Xu X."/>
            <person name="Wang Y."/>
            <person name="Qiu Y."/>
            <person name="Yin Y."/>
            <person name="Li Y."/>
            <person name="Du Y."/>
            <person name="Liao Y."/>
            <person name="Lim Y."/>
            <person name="Narusaka Y."/>
            <person name="Wang Y."/>
            <person name="Wang Z."/>
            <person name="Li Z."/>
            <person name="Wang Z."/>
            <person name="Xiong Z."/>
            <person name="Zhang Z."/>
        </authorList>
    </citation>
    <scope>NUCLEOTIDE SEQUENCE [LARGE SCALE GENOMIC DNA]</scope>
    <source>
        <strain evidence="20 21">cv. Chiifu-401-42</strain>
    </source>
</reference>
<dbReference type="PRINTS" id="PR00122">
    <property type="entry name" value="VACATPASE"/>
</dbReference>
<dbReference type="GO" id="GO:0033179">
    <property type="term" value="C:proton-transporting V-type ATPase, V0 domain"/>
    <property type="evidence" value="ECO:0007669"/>
    <property type="project" value="InterPro"/>
</dbReference>
<dbReference type="AlphaFoldDB" id="M4E4N6"/>
<comment type="similarity">
    <text evidence="5">Belongs to the V-ATPase proteolipid subunit family.</text>
</comment>
<dbReference type="InParanoid" id="M4E4N6"/>
<comment type="cofactor">
    <cofactor evidence="16">
        <name>Fe cation</name>
        <dbReference type="ChEBI" id="CHEBI:24875"/>
    </cofactor>
    <text evidence="16">Binds 2 iron ions per subunit.</text>
</comment>
<dbReference type="Pfam" id="PF05153">
    <property type="entry name" value="MIOX"/>
    <property type="match status" value="1"/>
</dbReference>
<protein>
    <recommendedName>
        <fullName evidence="6">inositol oxygenase</fullName>
        <ecNumber evidence="6">1.13.99.1</ecNumber>
    </recommendedName>
</protein>
<dbReference type="PROSITE" id="PS50297">
    <property type="entry name" value="ANK_REP_REGION"/>
    <property type="match status" value="2"/>
</dbReference>
<keyword evidence="17" id="KW-0040">ANK repeat</keyword>
<evidence type="ECO:0000256" key="3">
    <source>
        <dbReference type="ARBA" id="ARBA00005167"/>
    </source>
</evidence>
<evidence type="ECO:0000256" key="1">
    <source>
        <dbReference type="ARBA" id="ARBA00004128"/>
    </source>
</evidence>
<evidence type="ECO:0000256" key="17">
    <source>
        <dbReference type="PROSITE-ProRule" id="PRU00023"/>
    </source>
</evidence>
<evidence type="ECO:0000256" key="13">
    <source>
        <dbReference type="ARBA" id="ARBA00023002"/>
    </source>
</evidence>
<dbReference type="NCBIfam" id="TIGR01100">
    <property type="entry name" value="V_ATP_synt_C"/>
    <property type="match status" value="1"/>
</dbReference>
<feature type="repeat" description="ANK" evidence="17">
    <location>
        <begin position="265"/>
        <end position="297"/>
    </location>
</feature>
<evidence type="ECO:0000313" key="21">
    <source>
        <dbReference type="Proteomes" id="UP000011750"/>
    </source>
</evidence>
<feature type="compositionally biased region" description="Basic residues" evidence="18">
    <location>
        <begin position="413"/>
        <end position="428"/>
    </location>
</feature>
<evidence type="ECO:0000256" key="18">
    <source>
        <dbReference type="SAM" id="MobiDB-lite"/>
    </source>
</evidence>
<keyword evidence="21" id="KW-1185">Reference proteome</keyword>
<keyword evidence="19" id="KW-0812">Transmembrane</keyword>
<keyword evidence="19" id="KW-1133">Transmembrane helix</keyword>
<dbReference type="SUPFAM" id="SSF109604">
    <property type="entry name" value="HD-domain/PDEase-like"/>
    <property type="match status" value="1"/>
</dbReference>
<dbReference type="Gene3D" id="1.25.40.20">
    <property type="entry name" value="Ankyrin repeat-containing domain"/>
    <property type="match status" value="1"/>
</dbReference>
<dbReference type="EnsemblPlants" id="Bra023739.1">
    <property type="protein sequence ID" value="Bra023739.1-P"/>
    <property type="gene ID" value="Bra023739"/>
</dbReference>
<feature type="transmembrane region" description="Helical" evidence="19">
    <location>
        <begin position="6"/>
        <end position="24"/>
    </location>
</feature>
<reference evidence="20" key="3">
    <citation type="submission" date="2023-03" db="UniProtKB">
        <authorList>
            <consortium name="EnsemblPlants"/>
        </authorList>
    </citation>
    <scope>IDENTIFICATION</scope>
    <source>
        <strain evidence="20">cv. Chiifu-401-42</strain>
    </source>
</reference>
<dbReference type="eggNOG" id="KOG1573">
    <property type="taxonomic scope" value="Eukaryota"/>
</dbReference>
<dbReference type="eggNOG" id="KOG0232">
    <property type="taxonomic scope" value="Eukaryota"/>
</dbReference>
<evidence type="ECO:0000256" key="15">
    <source>
        <dbReference type="ARBA" id="ARBA00023065"/>
    </source>
</evidence>
<evidence type="ECO:0000256" key="7">
    <source>
        <dbReference type="ARBA" id="ARBA00022448"/>
    </source>
</evidence>
<keyword evidence="14 16" id="KW-0408">Iron</keyword>
<evidence type="ECO:0000256" key="19">
    <source>
        <dbReference type="SAM" id="Phobius"/>
    </source>
</evidence>
<keyword evidence="12" id="KW-0375">Hydrogen ion transport</keyword>
<keyword evidence="19" id="KW-0472">Membrane</keyword>
<dbReference type="Pfam" id="PF12796">
    <property type="entry name" value="Ank_2"/>
    <property type="match status" value="1"/>
</dbReference>
<dbReference type="OMA" id="GIPQTTH"/>
<feature type="region of interest" description="Disordered" evidence="18">
    <location>
        <begin position="409"/>
        <end position="428"/>
    </location>
</feature>
<dbReference type="STRING" id="51351.M4E4N6"/>
<sequence length="603" mass="67495">MRSIVPVVMAGVLGIYGLIIAVIISTRINPKAKSYYLFDGYTHLSSGLACGLAGLSTDMAIGIVSDAGVSYTTDKSDIRHDEMGLITQAEHDRLEKIVPLYELSIKLCALHKSEAYKHLMNNEDRENMKWLKVFNKYDLYGKSKVRINVEEVKSYYISLIIKDRFNYQRRYFFFWTLYNQLFLLSFSEGKMGQQQSKGELLFEQVSYGNSEGIQSLHREGADLEWMDREGKTPLIMACMNSELYDVAETLIELGANVNAYCPARHAGTPLHHAAKRGFENIVKLLLSHGANPLVLNDDCQTPLEVARVKGFSNVVRAIESHICLFSGWMREFYGPAILDLFDPQLLSRKVWVVIVPTGSRNPSKPFKLELVIYASLQEAQPRAVMPLWKANLEEPKPKQSDTSVIIVENSTIPRRRRQRRKRRHQVVRPRLRLAPSIEGDDQQLKWFCDACKGIPQTTHPPNFLQTVPSAPPLHHAMSETPNANHHSIDEASSSTTPPPPPPSSGKASTSGLNSHESVIVHEPSPSAPPLTDDDDVQTPEEGPFHYPTIDSTPVDVPSSYPLPASAEGEKKEDGALDSVLYVSTLHLTRFAFRVDMSQDACLA</sequence>
<evidence type="ECO:0000256" key="11">
    <source>
        <dbReference type="ARBA" id="ARBA00022723"/>
    </source>
</evidence>
<evidence type="ECO:0000256" key="16">
    <source>
        <dbReference type="PIRSR" id="PIRSR607828-2"/>
    </source>
</evidence>
<evidence type="ECO:0000256" key="6">
    <source>
        <dbReference type="ARBA" id="ARBA00011919"/>
    </source>
</evidence>
<comment type="pathway">
    <text evidence="3">Polyol metabolism; myo-inositol degradation into D-glucuronate; D-glucuronate from myo-inositol: step 1/1.</text>
</comment>
<dbReference type="GO" id="GO:0019310">
    <property type="term" value="P:inositol catabolic process"/>
    <property type="evidence" value="ECO:0007669"/>
    <property type="project" value="InterPro"/>
</dbReference>
<evidence type="ECO:0000313" key="20">
    <source>
        <dbReference type="EnsemblPlants" id="Bra023739.1-P"/>
    </source>
</evidence>
<feature type="repeat" description="ANK" evidence="17">
    <location>
        <begin position="229"/>
        <end position="262"/>
    </location>
</feature>
<feature type="binding site" evidence="16">
    <location>
        <position position="138"/>
    </location>
    <ligand>
        <name>Fe cation</name>
        <dbReference type="ChEBI" id="CHEBI:24875"/>
        <label>1</label>
    </ligand>
</feature>
<dbReference type="PROSITE" id="PS50088">
    <property type="entry name" value="ANK_REPEAT"/>
    <property type="match status" value="2"/>
</dbReference>
<feature type="compositionally biased region" description="Polar residues" evidence="18">
    <location>
        <begin position="459"/>
        <end position="468"/>
    </location>
</feature>
<name>M4E4N6_BRACM</name>
<feature type="region of interest" description="Disordered" evidence="18">
    <location>
        <begin position="459"/>
        <end position="572"/>
    </location>
</feature>
<accession>M4E4N6</accession>
<comment type="subcellular location">
    <subcellularLocation>
        <location evidence="2">Cytoplasm</location>
    </subcellularLocation>
    <subcellularLocation>
        <location evidence="1">Vacuole membrane</location>
        <topology evidence="1">Multi-pass membrane protein</topology>
    </subcellularLocation>
</comment>
<dbReference type="InterPro" id="IPR035921">
    <property type="entry name" value="F/V-ATP_Csub_sf"/>
</dbReference>
<dbReference type="Proteomes" id="UP000011750">
    <property type="component" value="Chromosome A01"/>
</dbReference>
<evidence type="ECO:0000256" key="14">
    <source>
        <dbReference type="ARBA" id="ARBA00023004"/>
    </source>
</evidence>
<keyword evidence="8" id="KW-0963">Cytoplasm</keyword>
<dbReference type="Gene3D" id="1.20.120.610">
    <property type="entry name" value="lithium bound rotor ring of v- atpase"/>
    <property type="match status" value="1"/>
</dbReference>
<keyword evidence="9" id="KW-0926">Vacuole</keyword>
<reference evidence="20 21" key="2">
    <citation type="journal article" date="2018" name="Hortic Res">
        <title>Improved Brassica rapa reference genome by single-molecule sequencing and chromosome conformation capture technologies.</title>
        <authorList>
            <person name="Zhang L."/>
            <person name="Cai X."/>
            <person name="Wu J."/>
            <person name="Liu M."/>
            <person name="Grob S."/>
            <person name="Cheng F."/>
            <person name="Liang J."/>
            <person name="Cai C."/>
            <person name="Liu Z."/>
            <person name="Liu B."/>
            <person name="Wang F."/>
            <person name="Li S."/>
            <person name="Liu F."/>
            <person name="Li X."/>
            <person name="Cheng L."/>
            <person name="Yang W."/>
            <person name="Li M.H."/>
            <person name="Grossniklaus U."/>
            <person name="Zheng H."/>
            <person name="Wang X."/>
        </authorList>
    </citation>
    <scope>NUCLEOTIDE SEQUENCE [LARGE SCALE GENOMIC DNA]</scope>
    <source>
        <strain evidence="20 21">cv. Chiifu-401-42</strain>
    </source>
</reference>
<dbReference type="InterPro" id="IPR011555">
    <property type="entry name" value="ATPase_proteolipid_su_C_euk"/>
</dbReference>
<dbReference type="GO" id="GO:0005774">
    <property type="term" value="C:vacuolar membrane"/>
    <property type="evidence" value="ECO:0007669"/>
    <property type="project" value="UniProtKB-SubCell"/>
</dbReference>
<dbReference type="GO" id="GO:0019853">
    <property type="term" value="P:L-ascorbic acid biosynthetic process"/>
    <property type="evidence" value="ECO:0007669"/>
    <property type="project" value="UniProtKB-KW"/>
</dbReference>
<dbReference type="GO" id="GO:0046961">
    <property type="term" value="F:proton-transporting ATPase activity, rotational mechanism"/>
    <property type="evidence" value="ECO:0007669"/>
    <property type="project" value="InterPro"/>
</dbReference>
<comment type="similarity">
    <text evidence="4">Belongs to the myo-inositol oxygenase family.</text>
</comment>
<dbReference type="SMART" id="SM00248">
    <property type="entry name" value="ANK"/>
    <property type="match status" value="2"/>
</dbReference>
<dbReference type="EC" id="1.13.99.1" evidence="6"/>
<evidence type="ECO:0000256" key="10">
    <source>
        <dbReference type="ARBA" id="ARBA00022644"/>
    </source>
</evidence>
<dbReference type="HOGENOM" id="CLU_452971_0_0_1"/>
<keyword evidence="13" id="KW-0560">Oxidoreductase</keyword>
<dbReference type="InterPro" id="IPR002110">
    <property type="entry name" value="Ankyrin_rpt"/>
</dbReference>